<dbReference type="Proteomes" id="UP000003494">
    <property type="component" value="Unassembled WGS sequence"/>
</dbReference>
<gene>
    <name evidence="1" type="ORF">GCWU000342_00896</name>
</gene>
<dbReference type="EMBL" id="ACIP02000002">
    <property type="protein sequence ID" value="EEP28090.1"/>
    <property type="molecule type" value="Genomic_DNA"/>
</dbReference>
<dbReference type="AlphaFoldDB" id="C4GAE7"/>
<protein>
    <submittedName>
        <fullName evidence="1">Uncharacterized protein</fullName>
    </submittedName>
</protein>
<dbReference type="HOGENOM" id="CLU_1389388_0_0_9"/>
<evidence type="ECO:0000313" key="2">
    <source>
        <dbReference type="Proteomes" id="UP000003494"/>
    </source>
</evidence>
<name>C4GAE7_9FIRM</name>
<dbReference type="RefSeq" id="WP_006905909.1">
    <property type="nucleotide sequence ID" value="NZ_GG665866.1"/>
</dbReference>
<accession>C4GAE7</accession>
<proteinExistence type="predicted"/>
<comment type="caution">
    <text evidence="1">The sequence shown here is derived from an EMBL/GenBank/DDBJ whole genome shotgun (WGS) entry which is preliminary data.</text>
</comment>
<organism evidence="1 2">
    <name type="scientific">Shuttleworthella satelles DSM 14600</name>
    <dbReference type="NCBI Taxonomy" id="626523"/>
    <lineage>
        <taxon>Bacteria</taxon>
        <taxon>Bacillati</taxon>
        <taxon>Bacillota</taxon>
        <taxon>Clostridia</taxon>
        <taxon>Lachnospirales</taxon>
        <taxon>Lachnospiraceae</taxon>
        <taxon>Shuttleworthella</taxon>
    </lineage>
</organism>
<evidence type="ECO:0000313" key="1">
    <source>
        <dbReference type="EMBL" id="EEP28090.1"/>
    </source>
</evidence>
<keyword evidence="2" id="KW-1185">Reference proteome</keyword>
<reference evidence="1" key="1">
    <citation type="submission" date="2009-04" db="EMBL/GenBank/DDBJ databases">
        <authorList>
            <person name="Weinstock G."/>
            <person name="Sodergren E."/>
            <person name="Clifton S."/>
            <person name="Fulton L."/>
            <person name="Fulton B."/>
            <person name="Courtney L."/>
            <person name="Fronick C."/>
            <person name="Harrison M."/>
            <person name="Strong C."/>
            <person name="Farmer C."/>
            <person name="Delahaunty K."/>
            <person name="Markovic C."/>
            <person name="Hall O."/>
            <person name="Minx P."/>
            <person name="Tomlinson C."/>
            <person name="Mitreva M."/>
            <person name="Nelson J."/>
            <person name="Hou S."/>
            <person name="Wollam A."/>
            <person name="Pepin K.H."/>
            <person name="Johnson M."/>
            <person name="Bhonagiri V."/>
            <person name="Nash W.E."/>
            <person name="Warren W."/>
            <person name="Chinwalla A."/>
            <person name="Mardis E.R."/>
            <person name="Wilson R.K."/>
        </authorList>
    </citation>
    <scope>NUCLEOTIDE SEQUENCE [LARGE SCALE GENOMIC DNA]</scope>
    <source>
        <strain evidence="1">DSM 14600</strain>
    </source>
</reference>
<sequence length="196" mass="22581">MGGKMMKKSRICTLIIVCFLLLLTALNCLRNIDVDHSVRENWKVSVFPVFDSVIVSKISDRGPRGGGIEFYTVKSLLPAKRNLGQIELLSSDDRFGDRFIKTTYSSISQLDSCQLDRLRKSVGEKNYNLICHCHDILKIERIKDHEEDVSDLLEGDGLSEEQIQSIKDFEETQNRMEFMLVFQLNDRERVVFESLD</sequence>